<sequence>MASLDPQWAGGRPRLISPEDEAFIVATATTRPKTLDRPFTRWSLRKLAAYLARNPRRVVQVGRERLRQFLHKHEISFQRTKTWKESNDPDRDAKLARIEHVTSRFPDRVFAFDEFGPLTIRPHLGAGWARTSHPDRLPANYHKLHGVRQFHGCYSVGDDTLWGVVRIRKSASNTLAALKSIRARPPGRSTDLHHPGQPLRPPRPANPHLGRPQQRRTVLHPDLLLVGQPDRGALRAAAHLRHRRIEPPQPPGADTTAARLSALAQHQRPASRRPRRPTSGTRTHPQREGHPLERATPHPSRLTNPANLTDQGTSQRRSHDRHQPRTSRDHRTPTETSRRADACHGIRHGTSRNRSASSDTRRHDRCGYSSDRARRRLRVFGHLLGAGR</sequence>
<feature type="compositionally biased region" description="Polar residues" evidence="1">
    <location>
        <begin position="301"/>
        <end position="315"/>
    </location>
</feature>
<dbReference type="EMBL" id="QUNO01000028">
    <property type="protein sequence ID" value="REH27756.1"/>
    <property type="molecule type" value="Genomic_DNA"/>
</dbReference>
<gene>
    <name evidence="2" type="ORF">BCF44_12860</name>
</gene>
<reference evidence="2 3" key="1">
    <citation type="submission" date="2018-08" db="EMBL/GenBank/DDBJ databases">
        <title>Genomic Encyclopedia of Archaeal and Bacterial Type Strains, Phase II (KMG-II): from individual species to whole genera.</title>
        <authorList>
            <person name="Goeker M."/>
        </authorList>
    </citation>
    <scope>NUCLEOTIDE SEQUENCE [LARGE SCALE GENOMIC DNA]</scope>
    <source>
        <strain evidence="2 3">DSM 45791</strain>
    </source>
</reference>
<evidence type="ECO:0000256" key="1">
    <source>
        <dbReference type="SAM" id="MobiDB-lite"/>
    </source>
</evidence>
<comment type="caution">
    <text evidence="2">The sequence shown here is derived from an EMBL/GenBank/DDBJ whole genome shotgun (WGS) entry which is preliminary data.</text>
</comment>
<name>A0A3E0GUK2_9PSEU</name>
<protein>
    <submittedName>
        <fullName evidence="2">Homeodomain-containing protein</fullName>
    </submittedName>
</protein>
<keyword evidence="2" id="KW-0371">Homeobox</keyword>
<feature type="region of interest" description="Disordered" evidence="1">
    <location>
        <begin position="180"/>
        <end position="213"/>
    </location>
</feature>
<dbReference type="Pfam" id="PF13565">
    <property type="entry name" value="HTH_32"/>
    <property type="match status" value="1"/>
</dbReference>
<organism evidence="2 3">
    <name type="scientific">Kutzneria buriramensis</name>
    <dbReference type="NCBI Taxonomy" id="1045776"/>
    <lineage>
        <taxon>Bacteria</taxon>
        <taxon>Bacillati</taxon>
        <taxon>Actinomycetota</taxon>
        <taxon>Actinomycetes</taxon>
        <taxon>Pseudonocardiales</taxon>
        <taxon>Pseudonocardiaceae</taxon>
        <taxon>Kutzneria</taxon>
    </lineage>
</organism>
<feature type="region of interest" description="Disordered" evidence="1">
    <location>
        <begin position="262"/>
        <end position="367"/>
    </location>
</feature>
<dbReference type="Proteomes" id="UP000256269">
    <property type="component" value="Unassembled WGS sequence"/>
</dbReference>
<dbReference type="AlphaFoldDB" id="A0A3E0GUK2"/>
<feature type="compositionally biased region" description="Basic and acidic residues" evidence="1">
    <location>
        <begin position="285"/>
        <end position="296"/>
    </location>
</feature>
<accession>A0A3E0GUK2</accession>
<proteinExistence type="predicted"/>
<dbReference type="GO" id="GO:0003677">
    <property type="term" value="F:DNA binding"/>
    <property type="evidence" value="ECO:0007669"/>
    <property type="project" value="UniProtKB-KW"/>
</dbReference>
<evidence type="ECO:0000313" key="3">
    <source>
        <dbReference type="Proteomes" id="UP000256269"/>
    </source>
</evidence>
<keyword evidence="3" id="KW-1185">Reference proteome</keyword>
<keyword evidence="2" id="KW-0238">DNA-binding</keyword>
<evidence type="ECO:0000313" key="2">
    <source>
        <dbReference type="EMBL" id="REH27756.1"/>
    </source>
</evidence>
<feature type="compositionally biased region" description="Basic and acidic residues" evidence="1">
    <location>
        <begin position="321"/>
        <end position="344"/>
    </location>
</feature>